<accession>A0A9Q1J290</accession>
<dbReference type="Proteomes" id="UP001152622">
    <property type="component" value="Chromosome 4"/>
</dbReference>
<dbReference type="EMBL" id="JAINUF010000004">
    <property type="protein sequence ID" value="KAJ8363486.1"/>
    <property type="molecule type" value="Genomic_DNA"/>
</dbReference>
<proteinExistence type="predicted"/>
<evidence type="ECO:0000313" key="2">
    <source>
        <dbReference type="EMBL" id="KAJ8363486.1"/>
    </source>
</evidence>
<gene>
    <name evidence="2" type="ORF">SKAU_G00123170</name>
</gene>
<dbReference type="AlphaFoldDB" id="A0A9Q1J290"/>
<evidence type="ECO:0000313" key="3">
    <source>
        <dbReference type="Proteomes" id="UP001152622"/>
    </source>
</evidence>
<comment type="caution">
    <text evidence="2">The sequence shown here is derived from an EMBL/GenBank/DDBJ whole genome shotgun (WGS) entry which is preliminary data.</text>
</comment>
<sequence length="167" mass="17552">MRSGGAALAGPGRLMGLPGGSRTASWHSGARTVIDGSSSGAGGQTGRNNKYQCPDTNGLSRCLINRHEPRILHVRQHCVLLPPTDPVEVHSREFGGDLKLEAAASASVHSRGTSTGRGQEGEHMPSVSCSKVKLAVSSQLQLAHPQDGKSVQARLYVCHTASTHPLF</sequence>
<feature type="compositionally biased region" description="Polar residues" evidence="1">
    <location>
        <begin position="107"/>
        <end position="117"/>
    </location>
</feature>
<name>A0A9Q1J290_SYNKA</name>
<evidence type="ECO:0000256" key="1">
    <source>
        <dbReference type="SAM" id="MobiDB-lite"/>
    </source>
</evidence>
<keyword evidence="3" id="KW-1185">Reference proteome</keyword>
<feature type="region of interest" description="Disordered" evidence="1">
    <location>
        <begin position="1"/>
        <end position="52"/>
    </location>
</feature>
<protein>
    <submittedName>
        <fullName evidence="2">Uncharacterized protein</fullName>
    </submittedName>
</protein>
<reference evidence="2" key="1">
    <citation type="journal article" date="2023" name="Science">
        <title>Genome structures resolve the early diversification of teleost fishes.</title>
        <authorList>
            <person name="Parey E."/>
            <person name="Louis A."/>
            <person name="Montfort J."/>
            <person name="Bouchez O."/>
            <person name="Roques C."/>
            <person name="Iampietro C."/>
            <person name="Lluch J."/>
            <person name="Castinel A."/>
            <person name="Donnadieu C."/>
            <person name="Desvignes T."/>
            <person name="Floi Bucao C."/>
            <person name="Jouanno E."/>
            <person name="Wen M."/>
            <person name="Mejri S."/>
            <person name="Dirks R."/>
            <person name="Jansen H."/>
            <person name="Henkel C."/>
            <person name="Chen W.J."/>
            <person name="Zahm M."/>
            <person name="Cabau C."/>
            <person name="Klopp C."/>
            <person name="Thompson A.W."/>
            <person name="Robinson-Rechavi M."/>
            <person name="Braasch I."/>
            <person name="Lecointre G."/>
            <person name="Bobe J."/>
            <person name="Postlethwait J.H."/>
            <person name="Berthelot C."/>
            <person name="Roest Crollius H."/>
            <person name="Guiguen Y."/>
        </authorList>
    </citation>
    <scope>NUCLEOTIDE SEQUENCE</scope>
    <source>
        <strain evidence="2">WJC10195</strain>
    </source>
</reference>
<feature type="region of interest" description="Disordered" evidence="1">
    <location>
        <begin position="105"/>
        <end position="128"/>
    </location>
</feature>
<organism evidence="2 3">
    <name type="scientific">Synaphobranchus kaupii</name>
    <name type="common">Kaup's arrowtooth eel</name>
    <dbReference type="NCBI Taxonomy" id="118154"/>
    <lineage>
        <taxon>Eukaryota</taxon>
        <taxon>Metazoa</taxon>
        <taxon>Chordata</taxon>
        <taxon>Craniata</taxon>
        <taxon>Vertebrata</taxon>
        <taxon>Euteleostomi</taxon>
        <taxon>Actinopterygii</taxon>
        <taxon>Neopterygii</taxon>
        <taxon>Teleostei</taxon>
        <taxon>Anguilliformes</taxon>
        <taxon>Synaphobranchidae</taxon>
        <taxon>Synaphobranchus</taxon>
    </lineage>
</organism>